<dbReference type="KEGG" id="pbas:SMSP2_01014"/>
<keyword evidence="3" id="KW-1185">Reference proteome</keyword>
<reference evidence="3" key="1">
    <citation type="submission" date="2017-02" db="EMBL/GenBank/DDBJ databases">
        <title>Comparative genomics and description of representatives of a novel lineage of planctomycetes thriving in anoxic sediments.</title>
        <authorList>
            <person name="Spring S."/>
            <person name="Bunk B."/>
            <person name="Sproer C."/>
        </authorList>
    </citation>
    <scope>NUCLEOTIDE SEQUENCE [LARGE SCALE GENOMIC DNA]</scope>
    <source>
        <strain evidence="3">SM-Chi-D1</strain>
    </source>
</reference>
<keyword evidence="1" id="KW-0472">Membrane</keyword>
<name>A0A1Q2MDN6_9BACT</name>
<dbReference type="RefSeq" id="WP_146682905.1">
    <property type="nucleotide sequence ID" value="NZ_CP019646.1"/>
</dbReference>
<feature type="transmembrane region" description="Helical" evidence="1">
    <location>
        <begin position="319"/>
        <end position="349"/>
    </location>
</feature>
<feature type="transmembrane region" description="Helical" evidence="1">
    <location>
        <begin position="401"/>
        <end position="422"/>
    </location>
</feature>
<gene>
    <name evidence="2" type="ORF">SMSP2_01014</name>
</gene>
<feature type="transmembrane region" description="Helical" evidence="1">
    <location>
        <begin position="466"/>
        <end position="488"/>
    </location>
</feature>
<proteinExistence type="predicted"/>
<evidence type="ECO:0000313" key="2">
    <source>
        <dbReference type="EMBL" id="AQQ70658.1"/>
    </source>
</evidence>
<organism evidence="2 3">
    <name type="scientific">Limihaloglobus sulfuriphilus</name>
    <dbReference type="NCBI Taxonomy" id="1851148"/>
    <lineage>
        <taxon>Bacteria</taxon>
        <taxon>Pseudomonadati</taxon>
        <taxon>Planctomycetota</taxon>
        <taxon>Phycisphaerae</taxon>
        <taxon>Sedimentisphaerales</taxon>
        <taxon>Sedimentisphaeraceae</taxon>
        <taxon>Limihaloglobus</taxon>
    </lineage>
</organism>
<dbReference type="AlphaFoldDB" id="A0A1Q2MDN6"/>
<protein>
    <submittedName>
        <fullName evidence="2">Phosphoglycerol transferase, alkaline phosphatase superfamily</fullName>
    </submittedName>
</protein>
<feature type="transmembrane region" description="Helical" evidence="1">
    <location>
        <begin position="434"/>
        <end position="454"/>
    </location>
</feature>
<keyword evidence="1" id="KW-1133">Transmembrane helix</keyword>
<feature type="transmembrane region" description="Helical" evidence="1">
    <location>
        <begin position="12"/>
        <end position="32"/>
    </location>
</feature>
<keyword evidence="1" id="KW-0812">Transmembrane</keyword>
<dbReference type="EMBL" id="CP019646">
    <property type="protein sequence ID" value="AQQ70658.1"/>
    <property type="molecule type" value="Genomic_DNA"/>
</dbReference>
<evidence type="ECO:0000256" key="1">
    <source>
        <dbReference type="SAM" id="Phobius"/>
    </source>
</evidence>
<accession>A0A1Q2MDN6</accession>
<feature type="transmembrane region" description="Helical" evidence="1">
    <location>
        <begin position="500"/>
        <end position="519"/>
    </location>
</feature>
<feature type="transmembrane region" description="Helical" evidence="1">
    <location>
        <begin position="370"/>
        <end position="389"/>
    </location>
</feature>
<evidence type="ECO:0000313" key="3">
    <source>
        <dbReference type="Proteomes" id="UP000188181"/>
    </source>
</evidence>
<dbReference type="Proteomes" id="UP000188181">
    <property type="component" value="Chromosome"/>
</dbReference>
<keyword evidence="2" id="KW-0808">Transferase</keyword>
<dbReference type="GO" id="GO:0016740">
    <property type="term" value="F:transferase activity"/>
    <property type="evidence" value="ECO:0007669"/>
    <property type="project" value="UniProtKB-KW"/>
</dbReference>
<feature type="transmembrane region" description="Helical" evidence="1">
    <location>
        <begin position="573"/>
        <end position="592"/>
    </location>
</feature>
<sequence>MKISGRQKISKIRLFVFLFLLICTIALIHPALKSGRQLRYILDQEENGRYTQIIRKAGEELGDPEAADMYIYLNNKNAFYPENNGIVSAANLAEKYPQNEFFQFELVELCLSGKPEVLDNKALLELSHRLETLCPENAFYRFVRAGVLLTIDRYRNYDAAMEIFSEIEKQPVYYYPYSKYKERLTDVAEAIYRLYGVVSQEIAPRAPTYNSDITFLSDLKYVVPEKVYSLIDEGRNEYAMNSADILSKIGTLIVKDSETLIGRMTGFTMQSLACELKLAIPEISPKESNAARHELYDVYVNSQKTREFSDKSSVDPLTFYIPFIFLSVLAIIISPLIASMILFAVGFLICLRRQKSAEVDFSTYDKIVSVFAYLYFYAIYLFVFCAVFIDCFEIEMHFSVLCWLIIAILLLIWLIGSLMNRFKPYRLKNLKDKILIKLLISLGISLLLCIAAWIKNISLQERIYIFSITAVILWLLIVLGWAIVRLIFRPWLFHNRFFQVTSVTVVTVAIAVLCVHQTVNKIVFMLTFFILNLAINLIITCRGNLFNKFRDQLSKKEALFTTLHKIKYAQKNYMLTFWGIGLVLFVLFLYHFDFSNIEMKFDVPELANVSKTQYTEMVKKVKNKKFHKNYNFTFAMLSPSDFAEMLRSDNFPGLKMNNKVLGDLIRGRYLGFYDIIVKALEEPQDVEILIARAETGDRTVLEDLMKLEREAWNELILHNTNYNSGMYLSNYLDIIAALSYISDPNTVLDKYLEVLEKIDLYYRSDKWFMDPSRKFLQSIMPLEKTAGSKVLTTYLNKTEYSDFKTGNDAEKTIDTLEKFATPVIAKKILTIVMSVQQETKPNDINFIGNFSDEFINHMNSPHPITIKLLKAITPHFDGSCIGLLKQALESPDGEVRAFMVKQLNRLGYDWQQSEIEHLTNDPAWQVRLNSLYITIVDEQTLANDENALIRLFVKHMDQDTES</sequence>
<feature type="transmembrane region" description="Helical" evidence="1">
    <location>
        <begin position="525"/>
        <end position="546"/>
    </location>
</feature>